<dbReference type="Proteomes" id="UP000190460">
    <property type="component" value="Unassembled WGS sequence"/>
</dbReference>
<name>A0A1T4XRE5_9GAMM</name>
<gene>
    <name evidence="2" type="ORF">SAMN02745130_03284</name>
</gene>
<organism evidence="2 3">
    <name type="scientific">Thiothrix eikelboomii</name>
    <dbReference type="NCBI Taxonomy" id="92487"/>
    <lineage>
        <taxon>Bacteria</taxon>
        <taxon>Pseudomonadati</taxon>
        <taxon>Pseudomonadota</taxon>
        <taxon>Gammaproteobacteria</taxon>
        <taxon>Thiotrichales</taxon>
        <taxon>Thiotrichaceae</taxon>
        <taxon>Thiothrix</taxon>
    </lineage>
</organism>
<protein>
    <submittedName>
        <fullName evidence="2">Methyltransferase domain-containing protein</fullName>
    </submittedName>
</protein>
<reference evidence="3" key="1">
    <citation type="submission" date="2017-02" db="EMBL/GenBank/DDBJ databases">
        <authorList>
            <person name="Varghese N."/>
            <person name="Submissions S."/>
        </authorList>
    </citation>
    <scope>NUCLEOTIDE SEQUENCE [LARGE SCALE GENOMIC DNA]</scope>
    <source>
        <strain evidence="3">ATCC 49788</strain>
    </source>
</reference>
<sequence length="282" mass="31566">MIHSTAIAALIDCRPEADYVLGHHQGACSLPASALFARLHELPKRSQTLQLCGQTDDLAIARAFLLERGYQLLEDLVWSDPLAEQLKQAGRLETGPQSRQWWQAAPLVQVFVQELMSRYRIQASQGLDLGCGAGRDLIYLAQKGWEMTGVDWSADSLTRVQQLARSQGLNIRTLQRDLETQANPLPEFAAASFGLICVARYLHRPLFPLLRNLLKPGGLIIYQTFMQGCENTRVGRPRNPKFLLAPHELAEQFQGFELLLDEIEVLDDGRPVSAFIARKPVV</sequence>
<dbReference type="Gene3D" id="3.40.250.10">
    <property type="entry name" value="Rhodanese-like domain"/>
    <property type="match status" value="1"/>
</dbReference>
<dbReference type="InterPro" id="IPR036873">
    <property type="entry name" value="Rhodanese-like_dom_sf"/>
</dbReference>
<dbReference type="CDD" id="cd02440">
    <property type="entry name" value="AdoMet_MTases"/>
    <property type="match status" value="1"/>
</dbReference>
<dbReference type="PROSITE" id="PS50206">
    <property type="entry name" value="RHODANESE_3"/>
    <property type="match status" value="1"/>
</dbReference>
<dbReference type="GO" id="GO:0008168">
    <property type="term" value="F:methyltransferase activity"/>
    <property type="evidence" value="ECO:0007669"/>
    <property type="project" value="UniProtKB-KW"/>
</dbReference>
<accession>A0A1T4XRE5</accession>
<dbReference type="InterPro" id="IPR001763">
    <property type="entry name" value="Rhodanese-like_dom"/>
</dbReference>
<dbReference type="AlphaFoldDB" id="A0A1T4XRE5"/>
<evidence type="ECO:0000259" key="1">
    <source>
        <dbReference type="PROSITE" id="PS50206"/>
    </source>
</evidence>
<keyword evidence="2" id="KW-0808">Transferase</keyword>
<feature type="domain" description="Rhodanese" evidence="1">
    <location>
        <begin position="8"/>
        <end position="84"/>
    </location>
</feature>
<proteinExistence type="predicted"/>
<dbReference type="SUPFAM" id="SSF52821">
    <property type="entry name" value="Rhodanese/Cell cycle control phosphatase"/>
    <property type="match status" value="1"/>
</dbReference>
<dbReference type="EMBL" id="FUYB01000021">
    <property type="protein sequence ID" value="SKA91661.1"/>
    <property type="molecule type" value="Genomic_DNA"/>
</dbReference>
<dbReference type="InterPro" id="IPR041698">
    <property type="entry name" value="Methyltransf_25"/>
</dbReference>
<dbReference type="RefSeq" id="WP_234975910.1">
    <property type="nucleotide sequence ID" value="NZ_FUYB01000021.1"/>
</dbReference>
<evidence type="ECO:0000313" key="3">
    <source>
        <dbReference type="Proteomes" id="UP000190460"/>
    </source>
</evidence>
<dbReference type="SUPFAM" id="SSF53335">
    <property type="entry name" value="S-adenosyl-L-methionine-dependent methyltransferases"/>
    <property type="match status" value="1"/>
</dbReference>
<dbReference type="InterPro" id="IPR029063">
    <property type="entry name" value="SAM-dependent_MTases_sf"/>
</dbReference>
<keyword evidence="3" id="KW-1185">Reference proteome</keyword>
<keyword evidence="2" id="KW-0489">Methyltransferase</keyword>
<dbReference type="Pfam" id="PF13649">
    <property type="entry name" value="Methyltransf_25"/>
    <property type="match status" value="1"/>
</dbReference>
<evidence type="ECO:0000313" key="2">
    <source>
        <dbReference type="EMBL" id="SKA91661.1"/>
    </source>
</evidence>
<dbReference type="GO" id="GO:0032259">
    <property type="term" value="P:methylation"/>
    <property type="evidence" value="ECO:0007669"/>
    <property type="project" value="UniProtKB-KW"/>
</dbReference>
<dbReference type="Gene3D" id="3.40.50.150">
    <property type="entry name" value="Vaccinia Virus protein VP39"/>
    <property type="match status" value="1"/>
</dbReference>
<dbReference type="STRING" id="92487.SAMN02745130_03284"/>